<reference evidence="2 3" key="1">
    <citation type="journal article" date="2016" name="Genome Announc.">
        <title>Draft Genome Sequence of Paenibacillus amylolyticus Heshi-A3, Isolated from Fermented Rice Bran in a Japanese Fermented Seafood Dish.</title>
        <authorList>
            <person name="Akuzawa S."/>
            <person name="Nagaoka J."/>
            <person name="Kanekatsu M."/>
            <person name="Kubota E."/>
            <person name="Ohtake R."/>
            <person name="Suzuki T."/>
            <person name="Kanesaki Y."/>
        </authorList>
    </citation>
    <scope>NUCLEOTIDE SEQUENCE [LARGE SCALE GENOMIC DNA]</scope>
    <source>
        <strain evidence="2 3">Heshi-A3</strain>
    </source>
</reference>
<evidence type="ECO:0008006" key="4">
    <source>
        <dbReference type="Google" id="ProtNLM"/>
    </source>
</evidence>
<dbReference type="EMBL" id="BCNV01000007">
    <property type="protein sequence ID" value="GAS85090.1"/>
    <property type="molecule type" value="Genomic_DNA"/>
</dbReference>
<dbReference type="Proteomes" id="UP000069697">
    <property type="component" value="Unassembled WGS sequence"/>
</dbReference>
<gene>
    <name evidence="2" type="ORF">PAHA3_5211</name>
</gene>
<comment type="caution">
    <text evidence="2">The sequence shown here is derived from an EMBL/GenBank/DDBJ whole genome shotgun (WGS) entry which is preliminary data.</text>
</comment>
<proteinExistence type="predicted"/>
<sequence>MIIFGSISLLGISNDSKFVFWFGVVGFAIFNFGALILGEVRKRRFAEDMDGVMDMTLNRTSQFAASQEFRSVDLESMIAIDEMKQQVCFMYNTHDNQGVELSRTLSKFNYETKIFHYEDILQSEIIIDGVTHTKTSRSSQVGGAMIGSLVGGNVGAIIGGLSALQTSQTHVRSIQLQVVVNDPQRSFYRINFALFEQPVAKNSSSFIIANDKATHWHNLLSYLIKTVDQEEQTTLIESRKEEEKIFAHSSVADELLKLSDLLEKKLISIEEYNHLKNKLLN</sequence>
<keyword evidence="1" id="KW-1133">Transmembrane helix</keyword>
<evidence type="ECO:0000256" key="1">
    <source>
        <dbReference type="SAM" id="Phobius"/>
    </source>
</evidence>
<name>A0A100VS92_PAEAM</name>
<evidence type="ECO:0000313" key="3">
    <source>
        <dbReference type="Proteomes" id="UP000069697"/>
    </source>
</evidence>
<dbReference type="AlphaFoldDB" id="A0A100VS92"/>
<protein>
    <recommendedName>
        <fullName evidence="4">SHOCT domain-containing protein</fullName>
    </recommendedName>
</protein>
<reference evidence="3" key="2">
    <citation type="submission" date="2016-01" db="EMBL/GenBank/DDBJ databases">
        <title>Draft Genome Sequence of Paenibacillus amylolyticus Heshi-A3 that Was Isolated from Fermented Rice Bran with Aging Salted Mackerel, Which Was Named Heshiko as Traditional Fermented Seafood in Japan.</title>
        <authorList>
            <person name="Akuzawa S."/>
            <person name="Nakagawa J."/>
            <person name="Kanekatsu T."/>
            <person name="Kubota E."/>
            <person name="Ohtake R."/>
            <person name="Suzuki T."/>
            <person name="Kanesaki Y."/>
        </authorList>
    </citation>
    <scope>NUCLEOTIDE SEQUENCE [LARGE SCALE GENOMIC DNA]</scope>
    <source>
        <strain evidence="3">Heshi-A3</strain>
    </source>
</reference>
<evidence type="ECO:0000313" key="2">
    <source>
        <dbReference type="EMBL" id="GAS85090.1"/>
    </source>
</evidence>
<accession>A0A100VS92</accession>
<feature type="transmembrane region" description="Helical" evidence="1">
    <location>
        <begin position="18"/>
        <end position="37"/>
    </location>
</feature>
<organism evidence="2 3">
    <name type="scientific">Paenibacillus amylolyticus</name>
    <dbReference type="NCBI Taxonomy" id="1451"/>
    <lineage>
        <taxon>Bacteria</taxon>
        <taxon>Bacillati</taxon>
        <taxon>Bacillota</taxon>
        <taxon>Bacilli</taxon>
        <taxon>Bacillales</taxon>
        <taxon>Paenibacillaceae</taxon>
        <taxon>Paenibacillus</taxon>
    </lineage>
</organism>
<keyword evidence="1" id="KW-0812">Transmembrane</keyword>
<keyword evidence="1" id="KW-0472">Membrane</keyword>